<sequence>MPDVHALLSASSSKQWLHCPPSVRLQENFPNESSVYAEEGTFAHEICEYKVRKYLHERVKRPQSEEFDTEEIEQITDVYAEFVISIIEQMRENGCEPLAFVEERVDYSHIAPSGFGTADMLIIGKDENGRGLLHVCDFKTGKGVFVDADHNSQMMLYALGGLAAYGFLYDIEIVRMSIIQPRLDNISTFECSRQELEDWGESIKPTALLAFEGKGEQHPGDWCRFCRAKPVCKACADEALALCREDFLDLDAGAFDDTTEESDMTAPYEADTNTAVFKQPGLIPISELAEILPTLNRISSWIEAVFAFVSSEAINHGVPIPGYKVVEGRSKRIFTDTKAVVDTAVQNGYTDLYKQTLITLTEFEKMMGKKKFNELLGAYVAKPPGKLALVPESDPREPVDLTSAPDQEFSVLPDEE</sequence>
<keyword evidence="4" id="KW-1185">Reference proteome</keyword>
<keyword evidence="1" id="KW-0378">Hydrolase</keyword>
<dbReference type="EMBL" id="ATAX01000017">
    <property type="protein sequence ID" value="EWM54215.1"/>
    <property type="molecule type" value="Genomic_DNA"/>
</dbReference>
<dbReference type="InterPro" id="IPR011604">
    <property type="entry name" value="PDDEXK-like_dom_sf"/>
</dbReference>
<gene>
    <name evidence="3" type="ORF">RF007C_02815</name>
</gene>
<dbReference type="AlphaFoldDB" id="W7UZN5"/>
<proteinExistence type="predicted"/>
<name>W7UZN5_RUMFL</name>
<dbReference type="eggNOG" id="COG2887">
    <property type="taxonomic scope" value="Bacteria"/>
</dbReference>
<evidence type="ECO:0000256" key="2">
    <source>
        <dbReference type="SAM" id="MobiDB-lite"/>
    </source>
</evidence>
<dbReference type="OrthoDB" id="9766061at2"/>
<feature type="region of interest" description="Disordered" evidence="2">
    <location>
        <begin position="390"/>
        <end position="416"/>
    </location>
</feature>
<evidence type="ECO:0008006" key="5">
    <source>
        <dbReference type="Google" id="ProtNLM"/>
    </source>
</evidence>
<evidence type="ECO:0000313" key="3">
    <source>
        <dbReference type="EMBL" id="EWM54215.1"/>
    </source>
</evidence>
<dbReference type="Pfam" id="PF10926">
    <property type="entry name" value="DUF2800"/>
    <property type="match status" value="1"/>
</dbReference>
<evidence type="ECO:0000313" key="4">
    <source>
        <dbReference type="Proteomes" id="UP000019365"/>
    </source>
</evidence>
<accession>W7UZN5</accession>
<protein>
    <recommendedName>
        <fullName evidence="5">DUF2800 domain-containing protein</fullName>
    </recommendedName>
</protein>
<dbReference type="Proteomes" id="UP000019365">
    <property type="component" value="Unassembled WGS sequence"/>
</dbReference>
<organism evidence="3 4">
    <name type="scientific">Ruminococcus flavefaciens 007c</name>
    <dbReference type="NCBI Taxonomy" id="1341157"/>
    <lineage>
        <taxon>Bacteria</taxon>
        <taxon>Bacillati</taxon>
        <taxon>Bacillota</taxon>
        <taxon>Clostridia</taxon>
        <taxon>Eubacteriales</taxon>
        <taxon>Oscillospiraceae</taxon>
        <taxon>Ruminococcus</taxon>
    </lineage>
</organism>
<dbReference type="RefSeq" id="WP_037298101.1">
    <property type="nucleotide sequence ID" value="NZ_ATAX01000017.1"/>
</dbReference>
<dbReference type="InterPro" id="IPR021229">
    <property type="entry name" value="DUF2800"/>
</dbReference>
<dbReference type="GO" id="GO:0016787">
    <property type="term" value="F:hydrolase activity"/>
    <property type="evidence" value="ECO:0007669"/>
    <property type="project" value="UniProtKB-KW"/>
</dbReference>
<dbReference type="Gene3D" id="3.90.320.10">
    <property type="match status" value="1"/>
</dbReference>
<reference evidence="3 4" key="1">
    <citation type="journal article" date="2014" name="PLoS ONE">
        <title>Rumen cellulosomics: divergent fiber-degrading strategies revealed by comparative genome-wide analysis of six ruminococcal strains.</title>
        <authorList>
            <person name="Dassa B."/>
            <person name="Borovok I."/>
            <person name="Ruimy-Israeli V."/>
            <person name="Lamed R."/>
            <person name="Flint H.J."/>
            <person name="Duncan S.H."/>
            <person name="Henrissat B."/>
            <person name="Coutinho P."/>
            <person name="Morrison M."/>
            <person name="Mosoni P."/>
            <person name="Yeoman C.J."/>
            <person name="White B.A."/>
            <person name="Bayer E.A."/>
        </authorList>
    </citation>
    <scope>NUCLEOTIDE SEQUENCE [LARGE SCALE GENOMIC DNA]</scope>
    <source>
        <strain evidence="3 4">007c</strain>
    </source>
</reference>
<dbReference type="PATRIC" id="fig|1341157.4.peg.1199"/>
<evidence type="ECO:0000256" key="1">
    <source>
        <dbReference type="ARBA" id="ARBA00022801"/>
    </source>
</evidence>
<comment type="caution">
    <text evidence="3">The sequence shown here is derived from an EMBL/GenBank/DDBJ whole genome shotgun (WGS) entry which is preliminary data.</text>
</comment>